<evidence type="ECO:0000313" key="2">
    <source>
        <dbReference type="Proteomes" id="UP001431783"/>
    </source>
</evidence>
<protein>
    <submittedName>
        <fullName evidence="1">Uncharacterized protein</fullName>
    </submittedName>
</protein>
<gene>
    <name evidence="1" type="ORF">WA026_003388</name>
</gene>
<dbReference type="Proteomes" id="UP001431783">
    <property type="component" value="Unassembled WGS sequence"/>
</dbReference>
<evidence type="ECO:0000313" key="1">
    <source>
        <dbReference type="EMBL" id="KAK9869641.1"/>
    </source>
</evidence>
<proteinExistence type="predicted"/>
<dbReference type="EMBL" id="JARQZJ010000001">
    <property type="protein sequence ID" value="KAK9869641.1"/>
    <property type="molecule type" value="Genomic_DNA"/>
</dbReference>
<name>A0AAW1TPG3_9CUCU</name>
<sequence>MNFNHKNTFPVEHNTSNSSFLFESNDGLGLWGCKQNSSEKCRSRMCSLFKSNLEKNRKYIHSNLSLQTF</sequence>
<reference evidence="1 2" key="1">
    <citation type="submission" date="2023-03" db="EMBL/GenBank/DDBJ databases">
        <title>Genome insight into feeding habits of ladybird beetles.</title>
        <authorList>
            <person name="Li H.-S."/>
            <person name="Huang Y.-H."/>
            <person name="Pang H."/>
        </authorList>
    </citation>
    <scope>NUCLEOTIDE SEQUENCE [LARGE SCALE GENOMIC DNA]</scope>
    <source>
        <strain evidence="1">SYSU_2023b</strain>
        <tissue evidence="1">Whole body</tissue>
    </source>
</reference>
<comment type="caution">
    <text evidence="1">The sequence shown here is derived from an EMBL/GenBank/DDBJ whole genome shotgun (WGS) entry which is preliminary data.</text>
</comment>
<keyword evidence="2" id="KW-1185">Reference proteome</keyword>
<dbReference type="AlphaFoldDB" id="A0AAW1TPG3"/>
<accession>A0AAW1TPG3</accession>
<organism evidence="1 2">
    <name type="scientific">Henosepilachna vigintioctopunctata</name>
    <dbReference type="NCBI Taxonomy" id="420089"/>
    <lineage>
        <taxon>Eukaryota</taxon>
        <taxon>Metazoa</taxon>
        <taxon>Ecdysozoa</taxon>
        <taxon>Arthropoda</taxon>
        <taxon>Hexapoda</taxon>
        <taxon>Insecta</taxon>
        <taxon>Pterygota</taxon>
        <taxon>Neoptera</taxon>
        <taxon>Endopterygota</taxon>
        <taxon>Coleoptera</taxon>
        <taxon>Polyphaga</taxon>
        <taxon>Cucujiformia</taxon>
        <taxon>Coccinelloidea</taxon>
        <taxon>Coccinellidae</taxon>
        <taxon>Epilachninae</taxon>
        <taxon>Epilachnini</taxon>
        <taxon>Henosepilachna</taxon>
    </lineage>
</organism>